<proteinExistence type="predicted"/>
<evidence type="ECO:0000313" key="2">
    <source>
        <dbReference type="Proteomes" id="UP000178912"/>
    </source>
</evidence>
<sequence>MTPHCQEPWSPKHSFAIFALVMRRRDRPGGSLAAGKASGYPSAADFYGREEIVGLPVCPEGLFGLKDSFHQRKLFATTSKTLTLSGQSLPGELFDKAMNARSSALPGLTLEIGYYF</sequence>
<accession>A0A1E1JRP4</accession>
<reference evidence="2" key="1">
    <citation type="submission" date="2016-03" db="EMBL/GenBank/DDBJ databases">
        <authorList>
            <person name="Guldener U."/>
        </authorList>
    </citation>
    <scope>NUCLEOTIDE SEQUENCE [LARGE SCALE GENOMIC DNA]</scope>
    <source>
        <strain evidence="2">04CH-RAC-A.6.1</strain>
    </source>
</reference>
<name>A0A1E1JRP4_9HELO</name>
<dbReference type="Proteomes" id="UP000178912">
    <property type="component" value="Unassembled WGS sequence"/>
</dbReference>
<dbReference type="AlphaFoldDB" id="A0A1E1JRP4"/>
<gene>
    <name evidence="1" type="ORF">RAG0_00194</name>
</gene>
<organism evidence="1 2">
    <name type="scientific">Rhynchosporium agropyri</name>
    <dbReference type="NCBI Taxonomy" id="914238"/>
    <lineage>
        <taxon>Eukaryota</taxon>
        <taxon>Fungi</taxon>
        <taxon>Dikarya</taxon>
        <taxon>Ascomycota</taxon>
        <taxon>Pezizomycotina</taxon>
        <taxon>Leotiomycetes</taxon>
        <taxon>Helotiales</taxon>
        <taxon>Ploettnerulaceae</taxon>
        <taxon>Rhynchosporium</taxon>
    </lineage>
</organism>
<keyword evidence="2" id="KW-1185">Reference proteome</keyword>
<protein>
    <submittedName>
        <fullName evidence="1">Uncharacterized protein</fullName>
    </submittedName>
</protein>
<evidence type="ECO:0000313" key="1">
    <source>
        <dbReference type="EMBL" id="CZS88443.1"/>
    </source>
</evidence>
<dbReference type="EMBL" id="FJUX01000001">
    <property type="protein sequence ID" value="CZS88443.1"/>
    <property type="molecule type" value="Genomic_DNA"/>
</dbReference>